<protein>
    <submittedName>
        <fullName evidence="5">Fibrinogen alpha chain-like</fullName>
    </submittedName>
</protein>
<proteinExistence type="predicted"/>
<organism evidence="5">
    <name type="scientific">Thrips palmi</name>
    <name type="common">Melon thrips</name>
    <dbReference type="NCBI Taxonomy" id="161013"/>
    <lineage>
        <taxon>Eukaryota</taxon>
        <taxon>Metazoa</taxon>
        <taxon>Ecdysozoa</taxon>
        <taxon>Arthropoda</taxon>
        <taxon>Hexapoda</taxon>
        <taxon>Insecta</taxon>
        <taxon>Pterygota</taxon>
        <taxon>Neoptera</taxon>
        <taxon>Paraneoptera</taxon>
        <taxon>Thysanoptera</taxon>
        <taxon>Terebrantia</taxon>
        <taxon>Thripoidea</taxon>
        <taxon>Thripidae</taxon>
        <taxon>Thrips</taxon>
    </lineage>
</organism>
<sequence>MELVLLGCVLAALGVPGTPAPLATVTTVLDASNDALDFRPSKPVGAEGDIDLATLSSGTPASETGLTQRARQEAVVRVTQRARQKAVVREQAAESLGTSSARPLTPRAPTKLRVSTSWRPNRSTSGPWAPATSGPVTWAPRTSRPSTWAPRRSTTGSWVPGGSGGSGGSDSGSWVPGGSGGSGGSDSGDSDWGWHSDTGSSSSGPFDANALIITMGILLLAFCFFVAIKCAIDFPRGRICS</sequence>
<name>A0A6P8Y1K2_THRPL</name>
<feature type="compositionally biased region" description="Low complexity" evidence="1">
    <location>
        <begin position="190"/>
        <end position="199"/>
    </location>
</feature>
<feature type="chain" id="PRO_5028259404" evidence="3">
    <location>
        <begin position="20"/>
        <end position="241"/>
    </location>
</feature>
<dbReference type="GeneID" id="117640685"/>
<evidence type="ECO:0000256" key="3">
    <source>
        <dbReference type="SAM" id="SignalP"/>
    </source>
</evidence>
<feature type="region of interest" description="Disordered" evidence="1">
    <location>
        <begin position="87"/>
        <end position="199"/>
    </location>
</feature>
<feature type="compositionally biased region" description="Polar residues" evidence="1">
    <location>
        <begin position="113"/>
        <end position="126"/>
    </location>
</feature>
<evidence type="ECO:0000313" key="4">
    <source>
        <dbReference type="Proteomes" id="UP000515158"/>
    </source>
</evidence>
<keyword evidence="2" id="KW-1133">Transmembrane helix</keyword>
<feature type="signal peptide" evidence="3">
    <location>
        <begin position="1"/>
        <end position="19"/>
    </location>
</feature>
<dbReference type="Proteomes" id="UP000515158">
    <property type="component" value="Unplaced"/>
</dbReference>
<dbReference type="InParanoid" id="A0A6P8Y1K2"/>
<keyword evidence="3" id="KW-0732">Signal</keyword>
<keyword evidence="2" id="KW-0472">Membrane</keyword>
<accession>A0A6P8Y1K2</accession>
<feature type="transmembrane region" description="Helical" evidence="2">
    <location>
        <begin position="210"/>
        <end position="232"/>
    </location>
</feature>
<dbReference type="KEGG" id="tpal:117640685"/>
<evidence type="ECO:0000313" key="5">
    <source>
        <dbReference type="RefSeq" id="XP_034233378.1"/>
    </source>
</evidence>
<keyword evidence="2" id="KW-0812">Transmembrane</keyword>
<evidence type="ECO:0000256" key="2">
    <source>
        <dbReference type="SAM" id="Phobius"/>
    </source>
</evidence>
<evidence type="ECO:0000256" key="1">
    <source>
        <dbReference type="SAM" id="MobiDB-lite"/>
    </source>
</evidence>
<keyword evidence="4" id="KW-1185">Reference proteome</keyword>
<dbReference type="RefSeq" id="XP_034233378.1">
    <property type="nucleotide sequence ID" value="XM_034377487.1"/>
</dbReference>
<feature type="compositionally biased region" description="Gly residues" evidence="1">
    <location>
        <begin position="159"/>
        <end position="186"/>
    </location>
</feature>
<reference evidence="5" key="1">
    <citation type="submission" date="2025-08" db="UniProtKB">
        <authorList>
            <consortium name="RefSeq"/>
        </authorList>
    </citation>
    <scope>IDENTIFICATION</scope>
    <source>
        <tissue evidence="5">Total insect</tissue>
    </source>
</reference>
<dbReference type="AlphaFoldDB" id="A0A6P8Y1K2"/>
<gene>
    <name evidence="5" type="primary">LOC117640685</name>
</gene>